<keyword evidence="2" id="KW-0812">Transmembrane</keyword>
<sequence length="387" mass="41439">MAVGYLVTVVLAALIAVCCLVRIRGPKPLFALAYRLGLVFNEVPFLALYALAAATALAFAEGDIATPADRVVVAAAVLPAAAFVLIARRGIRAAPAVALALQEAFGPGAGTRRRPPLARILLRPILRRRADVRRVGDLAFGDEGPRNLLDVYHHRARPQGGPVLIHFHGGHYDQGRKNTQSLPLLYRLASRGWVCISANYRLRPAFSHPDHLIDAKKVIAWAREHAAEYGADPAAGVFVSGSSAGGHLASLAALTPDEPRFQPGFEQADTSVTAAVVLNGYLGEYFDGDPATSPVNLVRPDAPPFLIAHGDLDELVPTDNPRALVTALRTASTAPVVYAELPGGHHAFDLFHSFRFEALIDGIEEFAAKVRARKPDPHPHQHGSGSR</sequence>
<organism evidence="4 5">
    <name type="scientific">Mangrovactinospora gilvigrisea</name>
    <dbReference type="NCBI Taxonomy" id="1428644"/>
    <lineage>
        <taxon>Bacteria</taxon>
        <taxon>Bacillati</taxon>
        <taxon>Actinomycetota</taxon>
        <taxon>Actinomycetes</taxon>
        <taxon>Kitasatosporales</taxon>
        <taxon>Streptomycetaceae</taxon>
        <taxon>Mangrovactinospora</taxon>
    </lineage>
</organism>
<proteinExistence type="predicted"/>
<dbReference type="STRING" id="1428644.BIV57_04280"/>
<dbReference type="OrthoDB" id="9803828at2"/>
<evidence type="ECO:0000313" key="4">
    <source>
        <dbReference type="EMBL" id="OIV38712.1"/>
    </source>
</evidence>
<dbReference type="GO" id="GO:0016787">
    <property type="term" value="F:hydrolase activity"/>
    <property type="evidence" value="ECO:0007669"/>
    <property type="project" value="UniProtKB-KW"/>
</dbReference>
<dbReference type="RefSeq" id="WP_071655305.1">
    <property type="nucleotide sequence ID" value="NZ_MLCF01000014.1"/>
</dbReference>
<dbReference type="PANTHER" id="PTHR48081">
    <property type="entry name" value="AB HYDROLASE SUPERFAMILY PROTEIN C4A8.06C"/>
    <property type="match status" value="1"/>
</dbReference>
<comment type="caution">
    <text evidence="4">The sequence shown here is derived from an EMBL/GenBank/DDBJ whole genome shotgun (WGS) entry which is preliminary data.</text>
</comment>
<keyword evidence="2" id="KW-1133">Transmembrane helix</keyword>
<keyword evidence="1" id="KW-0378">Hydrolase</keyword>
<feature type="transmembrane region" description="Helical" evidence="2">
    <location>
        <begin position="36"/>
        <end position="59"/>
    </location>
</feature>
<feature type="transmembrane region" description="Helical" evidence="2">
    <location>
        <begin position="6"/>
        <end position="24"/>
    </location>
</feature>
<reference evidence="4 5" key="1">
    <citation type="submission" date="2016-10" db="EMBL/GenBank/DDBJ databases">
        <title>Genome sequence of Streptomyces gilvigriseus MUSC 26.</title>
        <authorList>
            <person name="Lee L.-H."/>
            <person name="Ser H.-L."/>
        </authorList>
    </citation>
    <scope>NUCLEOTIDE SEQUENCE [LARGE SCALE GENOMIC DNA]</scope>
    <source>
        <strain evidence="4 5">MUSC 26</strain>
    </source>
</reference>
<keyword evidence="2" id="KW-0472">Membrane</keyword>
<protein>
    <submittedName>
        <fullName evidence="4">Esterase</fullName>
    </submittedName>
</protein>
<dbReference type="Gene3D" id="3.40.50.1820">
    <property type="entry name" value="alpha/beta hydrolase"/>
    <property type="match status" value="1"/>
</dbReference>
<dbReference type="PANTHER" id="PTHR48081:SF33">
    <property type="entry name" value="KYNURENINE FORMAMIDASE"/>
    <property type="match status" value="1"/>
</dbReference>
<dbReference type="InterPro" id="IPR029058">
    <property type="entry name" value="AB_hydrolase_fold"/>
</dbReference>
<feature type="domain" description="BD-FAE-like" evidence="3">
    <location>
        <begin position="149"/>
        <end position="266"/>
    </location>
</feature>
<dbReference type="InterPro" id="IPR050300">
    <property type="entry name" value="GDXG_lipolytic_enzyme"/>
</dbReference>
<dbReference type="EMBL" id="MLCF01000014">
    <property type="protein sequence ID" value="OIV38712.1"/>
    <property type="molecule type" value="Genomic_DNA"/>
</dbReference>
<gene>
    <name evidence="4" type="ORF">BIV57_04280</name>
</gene>
<dbReference type="AlphaFoldDB" id="A0A1J7CB20"/>
<evidence type="ECO:0000259" key="3">
    <source>
        <dbReference type="Pfam" id="PF20434"/>
    </source>
</evidence>
<evidence type="ECO:0000313" key="5">
    <source>
        <dbReference type="Proteomes" id="UP000243342"/>
    </source>
</evidence>
<dbReference type="SUPFAM" id="SSF53474">
    <property type="entry name" value="alpha/beta-Hydrolases"/>
    <property type="match status" value="1"/>
</dbReference>
<name>A0A1J7CB20_9ACTN</name>
<keyword evidence="5" id="KW-1185">Reference proteome</keyword>
<feature type="transmembrane region" description="Helical" evidence="2">
    <location>
        <begin position="71"/>
        <end position="87"/>
    </location>
</feature>
<evidence type="ECO:0000256" key="2">
    <source>
        <dbReference type="SAM" id="Phobius"/>
    </source>
</evidence>
<dbReference type="InterPro" id="IPR049492">
    <property type="entry name" value="BD-FAE-like_dom"/>
</dbReference>
<dbReference type="Proteomes" id="UP000243342">
    <property type="component" value="Unassembled WGS sequence"/>
</dbReference>
<accession>A0A1J7CB20</accession>
<dbReference type="Pfam" id="PF20434">
    <property type="entry name" value="BD-FAE"/>
    <property type="match status" value="1"/>
</dbReference>
<evidence type="ECO:0000256" key="1">
    <source>
        <dbReference type="ARBA" id="ARBA00022801"/>
    </source>
</evidence>